<reference evidence="3 4" key="1">
    <citation type="submission" date="2019-09" db="EMBL/GenBank/DDBJ databases">
        <authorList>
            <person name="Leyn A S."/>
        </authorList>
    </citation>
    <scope>NUCLEOTIDE SEQUENCE [LARGE SCALE GENOMIC DNA]</scope>
    <source>
        <strain evidence="3">AA231_1</strain>
    </source>
</reference>
<keyword evidence="4" id="KW-1185">Reference proteome</keyword>
<organism evidence="3 4">
    <name type="scientific">Amycolatopsis camponoti</name>
    <dbReference type="NCBI Taxonomy" id="2606593"/>
    <lineage>
        <taxon>Bacteria</taxon>
        <taxon>Bacillati</taxon>
        <taxon>Actinomycetota</taxon>
        <taxon>Actinomycetes</taxon>
        <taxon>Pseudonocardiales</taxon>
        <taxon>Pseudonocardiaceae</taxon>
        <taxon>Amycolatopsis</taxon>
    </lineage>
</organism>
<proteinExistence type="predicted"/>
<keyword evidence="2" id="KW-0472">Membrane</keyword>
<sequence length="95" mass="9943">MWAALRFGVLAWLGDENHPVRPVVEALSWVAGVAGFAVALVALVAARRQARDTADVGGAQGGSPTGTTAKYQVDVRDSRGVQIGDNNTQKNNLKG</sequence>
<keyword evidence="2" id="KW-0812">Transmembrane</keyword>
<evidence type="ECO:0000256" key="1">
    <source>
        <dbReference type="SAM" id="MobiDB-lite"/>
    </source>
</evidence>
<accession>A0A6I8LVT9</accession>
<evidence type="ECO:0000256" key="2">
    <source>
        <dbReference type="SAM" id="Phobius"/>
    </source>
</evidence>
<evidence type="ECO:0000313" key="4">
    <source>
        <dbReference type="Proteomes" id="UP000399805"/>
    </source>
</evidence>
<protein>
    <submittedName>
        <fullName evidence="3">Uncharacterized protein</fullName>
    </submittedName>
</protein>
<dbReference type="EMBL" id="CABVGP010000002">
    <property type="protein sequence ID" value="VVJ19606.1"/>
    <property type="molecule type" value="Genomic_DNA"/>
</dbReference>
<keyword evidence="2" id="KW-1133">Transmembrane helix</keyword>
<feature type="region of interest" description="Disordered" evidence="1">
    <location>
        <begin position="53"/>
        <end position="95"/>
    </location>
</feature>
<feature type="compositionally biased region" description="Polar residues" evidence="1">
    <location>
        <begin position="84"/>
        <end position="95"/>
    </location>
</feature>
<evidence type="ECO:0000313" key="3">
    <source>
        <dbReference type="EMBL" id="VVJ19606.1"/>
    </source>
</evidence>
<dbReference type="AlphaFoldDB" id="A0A6I8LVT9"/>
<dbReference type="Proteomes" id="UP000399805">
    <property type="component" value="Unassembled WGS sequence"/>
</dbReference>
<name>A0A6I8LVT9_9PSEU</name>
<gene>
    <name evidence="3" type="ORF">AA23TX_04627</name>
</gene>
<feature type="transmembrane region" description="Helical" evidence="2">
    <location>
        <begin position="26"/>
        <end position="46"/>
    </location>
</feature>